<dbReference type="InterPro" id="IPR008268">
    <property type="entry name" value="Peptidase_S16_AS"/>
</dbReference>
<keyword evidence="2" id="KW-0547">Nucleotide-binding</keyword>
<gene>
    <name evidence="8" type="ORF">IMG5_116250</name>
</gene>
<feature type="active site" evidence="6">
    <location>
        <position position="452"/>
    </location>
</feature>
<keyword evidence="9" id="KW-1185">Reference proteome</keyword>
<dbReference type="PANTHER" id="PTHR43718:SF2">
    <property type="entry name" value="LON PROTEASE HOMOLOG, MITOCHONDRIAL"/>
    <property type="match status" value="1"/>
</dbReference>
<dbReference type="PROSITE" id="PS51786">
    <property type="entry name" value="LON_PROTEOLYTIC"/>
    <property type="match status" value="1"/>
</dbReference>
<dbReference type="GO" id="GO:0005759">
    <property type="term" value="C:mitochondrial matrix"/>
    <property type="evidence" value="ECO:0007669"/>
    <property type="project" value="TreeGrafter"/>
</dbReference>
<dbReference type="GO" id="GO:0016887">
    <property type="term" value="F:ATP hydrolysis activity"/>
    <property type="evidence" value="ECO:0007669"/>
    <property type="project" value="InterPro"/>
</dbReference>
<keyword evidence="4 6" id="KW-0720">Serine protease</keyword>
<evidence type="ECO:0000256" key="1">
    <source>
        <dbReference type="ARBA" id="ARBA00022670"/>
    </source>
</evidence>
<dbReference type="Gene3D" id="3.40.50.300">
    <property type="entry name" value="P-loop containing nucleotide triphosphate hydrolases"/>
    <property type="match status" value="1"/>
</dbReference>
<organism evidence="8 9">
    <name type="scientific">Ichthyophthirius multifiliis</name>
    <name type="common">White spot disease agent</name>
    <name type="synonym">Ich</name>
    <dbReference type="NCBI Taxonomy" id="5932"/>
    <lineage>
        <taxon>Eukaryota</taxon>
        <taxon>Sar</taxon>
        <taxon>Alveolata</taxon>
        <taxon>Ciliophora</taxon>
        <taxon>Intramacronucleata</taxon>
        <taxon>Oligohymenophorea</taxon>
        <taxon>Hymenostomatida</taxon>
        <taxon>Ophryoglenina</taxon>
        <taxon>Ichthyophthirius</taxon>
    </lineage>
</organism>
<keyword evidence="5" id="KW-0067">ATP-binding</keyword>
<dbReference type="InterPro" id="IPR008269">
    <property type="entry name" value="Lon_proteolytic"/>
</dbReference>
<dbReference type="InterPro" id="IPR003593">
    <property type="entry name" value="AAA+_ATPase"/>
</dbReference>
<evidence type="ECO:0000313" key="9">
    <source>
        <dbReference type="Proteomes" id="UP000008983"/>
    </source>
</evidence>
<protein>
    <recommendedName>
        <fullName evidence="7">Lon proteolytic domain-containing protein</fullName>
    </recommendedName>
</protein>
<dbReference type="FunCoup" id="G0QUC6">
    <property type="interactions" value="124"/>
</dbReference>
<dbReference type="GO" id="GO:0004176">
    <property type="term" value="F:ATP-dependent peptidase activity"/>
    <property type="evidence" value="ECO:0007669"/>
    <property type="project" value="UniProtKB-UniRule"/>
</dbReference>
<dbReference type="InterPro" id="IPR020568">
    <property type="entry name" value="Ribosomal_Su5_D2-typ_SF"/>
</dbReference>
<dbReference type="GO" id="GO:0006515">
    <property type="term" value="P:protein quality control for misfolded or incompletely synthesized proteins"/>
    <property type="evidence" value="ECO:0007669"/>
    <property type="project" value="TreeGrafter"/>
</dbReference>
<reference evidence="8 9" key="1">
    <citation type="submission" date="2011-07" db="EMBL/GenBank/DDBJ databases">
        <authorList>
            <person name="Coyne R."/>
            <person name="Brami D."/>
            <person name="Johnson J."/>
            <person name="Hostetler J."/>
            <person name="Hannick L."/>
            <person name="Clark T."/>
            <person name="Cassidy-Hanley D."/>
            <person name="Inman J."/>
        </authorList>
    </citation>
    <scope>NUCLEOTIDE SEQUENCE [LARGE SCALE GENOMIC DNA]</scope>
    <source>
        <strain evidence="8 9">G5</strain>
    </source>
</reference>
<dbReference type="GO" id="GO:0004252">
    <property type="term" value="F:serine-type endopeptidase activity"/>
    <property type="evidence" value="ECO:0007669"/>
    <property type="project" value="UniProtKB-UniRule"/>
</dbReference>
<dbReference type="InterPro" id="IPR054594">
    <property type="entry name" value="Lon_lid"/>
</dbReference>
<dbReference type="Gene3D" id="1.10.8.60">
    <property type="match status" value="1"/>
</dbReference>
<evidence type="ECO:0000256" key="6">
    <source>
        <dbReference type="PROSITE-ProRule" id="PRU01122"/>
    </source>
</evidence>
<dbReference type="GO" id="GO:0005524">
    <property type="term" value="F:ATP binding"/>
    <property type="evidence" value="ECO:0007669"/>
    <property type="project" value="UniProtKB-KW"/>
</dbReference>
<dbReference type="OMA" id="DKMHIAR"/>
<dbReference type="Proteomes" id="UP000008983">
    <property type="component" value="Unassembled WGS sequence"/>
</dbReference>
<evidence type="ECO:0000259" key="7">
    <source>
        <dbReference type="PROSITE" id="PS51786"/>
    </source>
</evidence>
<dbReference type="SMART" id="SM00382">
    <property type="entry name" value="AAA"/>
    <property type="match status" value="1"/>
</dbReference>
<name>G0QUC6_ICHMU</name>
<dbReference type="InterPro" id="IPR014721">
    <property type="entry name" value="Ribsml_uS5_D2-typ_fold_subgr"/>
</dbReference>
<keyword evidence="1 6" id="KW-0645">Protease</keyword>
<dbReference type="PRINTS" id="PR00830">
    <property type="entry name" value="ENDOLAPTASE"/>
</dbReference>
<proteinExistence type="inferred from homology"/>
<evidence type="ECO:0000256" key="4">
    <source>
        <dbReference type="ARBA" id="ARBA00022825"/>
    </source>
</evidence>
<comment type="similarity">
    <text evidence="6">Belongs to the peptidase S16 family.</text>
</comment>
<evidence type="ECO:0000256" key="2">
    <source>
        <dbReference type="ARBA" id="ARBA00022741"/>
    </source>
</evidence>
<dbReference type="GO" id="GO:0051131">
    <property type="term" value="P:chaperone-mediated protein complex assembly"/>
    <property type="evidence" value="ECO:0007669"/>
    <property type="project" value="TreeGrafter"/>
</dbReference>
<dbReference type="GO" id="GO:0007005">
    <property type="term" value="P:mitochondrion organization"/>
    <property type="evidence" value="ECO:0007669"/>
    <property type="project" value="TreeGrafter"/>
</dbReference>
<dbReference type="GO" id="GO:0003697">
    <property type="term" value="F:single-stranded DNA binding"/>
    <property type="evidence" value="ECO:0007669"/>
    <property type="project" value="TreeGrafter"/>
</dbReference>
<evidence type="ECO:0000313" key="8">
    <source>
        <dbReference type="EMBL" id="EGR31198.1"/>
    </source>
</evidence>
<dbReference type="InterPro" id="IPR003959">
    <property type="entry name" value="ATPase_AAA_core"/>
</dbReference>
<dbReference type="RefSeq" id="XP_004034684.1">
    <property type="nucleotide sequence ID" value="XM_004034636.1"/>
</dbReference>
<dbReference type="EMBL" id="GL983907">
    <property type="protein sequence ID" value="EGR31198.1"/>
    <property type="molecule type" value="Genomic_DNA"/>
</dbReference>
<dbReference type="GeneID" id="14907332"/>
<accession>G0QUC6</accession>
<evidence type="ECO:0000256" key="5">
    <source>
        <dbReference type="ARBA" id="ARBA00022840"/>
    </source>
</evidence>
<keyword evidence="3 6" id="KW-0378">Hydrolase</keyword>
<dbReference type="Pfam" id="PF00004">
    <property type="entry name" value="AAA"/>
    <property type="match status" value="1"/>
</dbReference>
<dbReference type="Gene3D" id="3.30.230.10">
    <property type="match status" value="1"/>
</dbReference>
<dbReference type="SUPFAM" id="SSF54211">
    <property type="entry name" value="Ribosomal protein S5 domain 2-like"/>
    <property type="match status" value="1"/>
</dbReference>
<dbReference type="SUPFAM" id="SSF52540">
    <property type="entry name" value="P-loop containing nucleoside triphosphate hydrolases"/>
    <property type="match status" value="1"/>
</dbReference>
<feature type="domain" description="Lon proteolytic" evidence="7">
    <location>
        <begin position="320"/>
        <end position="503"/>
    </location>
</feature>
<dbReference type="InterPro" id="IPR027417">
    <property type="entry name" value="P-loop_NTPase"/>
</dbReference>
<dbReference type="eggNOG" id="KOG2004">
    <property type="taxonomic scope" value="Eukaryota"/>
</dbReference>
<sequence>MIAVNQIKNTHARSKGFILLLQGPPGTGKTSIAKAVAKALQKESRFISFAGISDPSFFKGHRRTYVDSQPGVFVKELIKAQTMNPVFILDEIDKISRSGMGADPYYSLMEILNPEENSNFTDHYMDIKIDFSNSIFILTANNIINMLEPLKNRLEIIDIPAYIEEEKIQISQKYIIPKALQANGINQKLLSVDEQTISFIIKNWCYDEPGVRGLKRCFETLLRKYAVELLQKNPQLTQIQQIYQQQDIEKEQQQQQLEQPETQEKKQNIEYQTILTDQNLNQLNLPILDLTHKSDQLENIKKYLGVPLFDAESDSRLYKKFPPGVINILSVAGFVGHVMKIECVYDYSQTEKKGTFNSSGNLQQVLQESLTIAKINAFNFLNEEQKKQLSQNNIHIHFMSGAVPKDGPSAGIAICTAYLSLAMGISVPANLAMTGELSPLGEVCKIGGLLQKVIGAKTLNIDTIICPYSNMSDIHEFPKILLEGITIYFVKEYKQVYSIVFENKRGGEAGVVILKEGKFQNYQGSNINISNNGTEDIIQNQKDIIV</sequence>
<dbReference type="AlphaFoldDB" id="G0QUC6"/>
<dbReference type="Pfam" id="PF22667">
    <property type="entry name" value="Lon_lid"/>
    <property type="match status" value="1"/>
</dbReference>
<dbReference type="OrthoDB" id="2411602at2759"/>
<dbReference type="InterPro" id="IPR027065">
    <property type="entry name" value="Lon_Prtase"/>
</dbReference>
<dbReference type="STRING" id="857967.G0QUC6"/>
<dbReference type="PANTHER" id="PTHR43718">
    <property type="entry name" value="LON PROTEASE"/>
    <property type="match status" value="1"/>
</dbReference>
<dbReference type="InParanoid" id="G0QUC6"/>
<dbReference type="Pfam" id="PF05362">
    <property type="entry name" value="Lon_C"/>
    <property type="match status" value="1"/>
</dbReference>
<evidence type="ECO:0000256" key="3">
    <source>
        <dbReference type="ARBA" id="ARBA00022801"/>
    </source>
</evidence>
<dbReference type="PROSITE" id="PS01046">
    <property type="entry name" value="LON_SER"/>
    <property type="match status" value="1"/>
</dbReference>
<feature type="active site" evidence="6">
    <location>
        <position position="409"/>
    </location>
</feature>